<dbReference type="InterPro" id="IPR003156">
    <property type="entry name" value="DHHA1_dom"/>
</dbReference>
<organism evidence="3 4">
    <name type="scientific">Fictibacillus iocasae</name>
    <dbReference type="NCBI Taxonomy" id="2715437"/>
    <lineage>
        <taxon>Bacteria</taxon>
        <taxon>Bacillati</taxon>
        <taxon>Bacillota</taxon>
        <taxon>Bacilli</taxon>
        <taxon>Bacillales</taxon>
        <taxon>Fictibacillaceae</taxon>
        <taxon>Fictibacillus</taxon>
    </lineage>
</organism>
<dbReference type="PANTHER" id="PTHR47618">
    <property type="entry name" value="BIFUNCTIONAL OLIGORIBONUCLEASE AND PAP PHOSPHATASE NRNA"/>
    <property type="match status" value="1"/>
</dbReference>
<evidence type="ECO:0000259" key="1">
    <source>
        <dbReference type="Pfam" id="PF01368"/>
    </source>
</evidence>
<dbReference type="EMBL" id="JBHTCP010000051">
    <property type="protein sequence ID" value="MFC7373388.1"/>
    <property type="molecule type" value="Genomic_DNA"/>
</dbReference>
<dbReference type="RefSeq" id="WP_379751257.1">
    <property type="nucleotide sequence ID" value="NZ_JBHTCP010000051.1"/>
</dbReference>
<dbReference type="Gene3D" id="3.90.1640.10">
    <property type="entry name" value="inorganic pyrophosphatase (n-terminal core)"/>
    <property type="match status" value="1"/>
</dbReference>
<evidence type="ECO:0000313" key="4">
    <source>
        <dbReference type="Proteomes" id="UP001596549"/>
    </source>
</evidence>
<sequence length="317" mass="35455">MKEAILENIKQYNKIIIHRHVRPDPDALGSQGGLAQIIKDSFPEKEVYMAGEEIGSLTFLVRMDELTDDMYEGALVIVCDTANSPRISDQRYASGEKIIKIDHHPNEDPYGDLLWVDTSSSSVSEMIMDFYLFGREHGLVLSKKTATLLYSGIVGDTGRFLYSNTTERTFRYAAELLAAGAEVHELYEGLYKTSEPLARLAGYVMENFQTHSRGRVGSIHLTKEILERYNVSVSEASLLVNAFSHVEGMLAWAFFVDEPDQIRVRIRSKGPVVNGLARQFNGGGHPRSSGATIYTPEETKEVIRGLIEIVQEYTPVS</sequence>
<dbReference type="InterPro" id="IPR001667">
    <property type="entry name" value="DDH_dom"/>
</dbReference>
<feature type="domain" description="DDH" evidence="1">
    <location>
        <begin position="14"/>
        <end position="153"/>
    </location>
</feature>
<reference evidence="4" key="1">
    <citation type="journal article" date="2019" name="Int. J. Syst. Evol. Microbiol.">
        <title>The Global Catalogue of Microorganisms (GCM) 10K type strain sequencing project: providing services to taxonomists for standard genome sequencing and annotation.</title>
        <authorList>
            <consortium name="The Broad Institute Genomics Platform"/>
            <consortium name="The Broad Institute Genome Sequencing Center for Infectious Disease"/>
            <person name="Wu L."/>
            <person name="Ma J."/>
        </authorList>
    </citation>
    <scope>NUCLEOTIDE SEQUENCE [LARGE SCALE GENOMIC DNA]</scope>
    <source>
        <strain evidence="4">NBRC 106396</strain>
    </source>
</reference>
<dbReference type="Pfam" id="PF02272">
    <property type="entry name" value="DHHA1"/>
    <property type="match status" value="1"/>
</dbReference>
<dbReference type="Pfam" id="PF01368">
    <property type="entry name" value="DHH"/>
    <property type="match status" value="1"/>
</dbReference>
<dbReference type="Gene3D" id="3.10.310.30">
    <property type="match status" value="1"/>
</dbReference>
<proteinExistence type="predicted"/>
<keyword evidence="4" id="KW-1185">Reference proteome</keyword>
<dbReference type="GO" id="GO:0008441">
    <property type="term" value="F:3'(2'),5'-bisphosphate nucleotidase activity"/>
    <property type="evidence" value="ECO:0007669"/>
    <property type="project" value="UniProtKB-EC"/>
</dbReference>
<protein>
    <submittedName>
        <fullName evidence="3">Bifunctional oligoribonuclease/PAP phosphatase NrnA</fullName>
        <ecNumber evidence="3">3.1.3.7</ecNumber>
    </submittedName>
</protein>
<comment type="caution">
    <text evidence="3">The sequence shown here is derived from an EMBL/GenBank/DDBJ whole genome shotgun (WGS) entry which is preliminary data.</text>
</comment>
<evidence type="ECO:0000259" key="2">
    <source>
        <dbReference type="Pfam" id="PF02272"/>
    </source>
</evidence>
<evidence type="ECO:0000313" key="3">
    <source>
        <dbReference type="EMBL" id="MFC7373388.1"/>
    </source>
</evidence>
<keyword evidence="3" id="KW-0378">Hydrolase</keyword>
<gene>
    <name evidence="3" type="ORF">ACFQPF_17245</name>
</gene>
<dbReference type="InterPro" id="IPR051319">
    <property type="entry name" value="Oligoribo/pAp-PDE_c-di-AMP_PDE"/>
</dbReference>
<dbReference type="PANTHER" id="PTHR47618:SF1">
    <property type="entry name" value="BIFUNCTIONAL OLIGORIBONUCLEASE AND PAP PHOSPHATASE NRNA"/>
    <property type="match status" value="1"/>
</dbReference>
<dbReference type="Proteomes" id="UP001596549">
    <property type="component" value="Unassembled WGS sequence"/>
</dbReference>
<dbReference type="EC" id="3.1.3.7" evidence="3"/>
<accession>A0ABW2NWQ5</accession>
<name>A0ABW2NWQ5_9BACL</name>
<dbReference type="InterPro" id="IPR038763">
    <property type="entry name" value="DHH_sf"/>
</dbReference>
<feature type="domain" description="DHHA1" evidence="2">
    <location>
        <begin position="229"/>
        <end position="311"/>
    </location>
</feature>
<dbReference type="SUPFAM" id="SSF64182">
    <property type="entry name" value="DHH phosphoesterases"/>
    <property type="match status" value="1"/>
</dbReference>